<dbReference type="InterPro" id="IPR015943">
    <property type="entry name" value="WD40/YVTN_repeat-like_dom_sf"/>
</dbReference>
<organism evidence="2 3">
    <name type="scientific">Flagellimonas zhangzhouensis</name>
    <dbReference type="NCBI Taxonomy" id="1073328"/>
    <lineage>
        <taxon>Bacteria</taxon>
        <taxon>Pseudomonadati</taxon>
        <taxon>Bacteroidota</taxon>
        <taxon>Flavobacteriia</taxon>
        <taxon>Flavobacteriales</taxon>
        <taxon>Flavobacteriaceae</taxon>
        <taxon>Flagellimonas</taxon>
    </lineage>
</organism>
<evidence type="ECO:0000313" key="2">
    <source>
        <dbReference type="EMBL" id="SDW68016.1"/>
    </source>
</evidence>
<reference evidence="3" key="1">
    <citation type="submission" date="2016-10" db="EMBL/GenBank/DDBJ databases">
        <authorList>
            <person name="Varghese N."/>
            <person name="Submissions S."/>
        </authorList>
    </citation>
    <scope>NUCLEOTIDE SEQUENCE [LARGE SCALE GENOMIC DNA]</scope>
    <source>
        <strain evidence="3">DSM 25030</strain>
    </source>
</reference>
<proteinExistence type="predicted"/>
<dbReference type="Proteomes" id="UP000199592">
    <property type="component" value="Unassembled WGS sequence"/>
</dbReference>
<evidence type="ECO:0000256" key="1">
    <source>
        <dbReference type="SAM" id="SignalP"/>
    </source>
</evidence>
<dbReference type="OrthoDB" id="5599486at2"/>
<dbReference type="PROSITE" id="PS51257">
    <property type="entry name" value="PROKAR_LIPOPROTEIN"/>
    <property type="match status" value="1"/>
</dbReference>
<protein>
    <recommendedName>
        <fullName evidence="4">SdiA-regulated</fullName>
    </recommendedName>
</protein>
<feature type="signal peptide" evidence="1">
    <location>
        <begin position="1"/>
        <end position="17"/>
    </location>
</feature>
<dbReference type="STRING" id="1073328.SAMN05216294_0200"/>
<evidence type="ECO:0008006" key="4">
    <source>
        <dbReference type="Google" id="ProtNLM"/>
    </source>
</evidence>
<dbReference type="RefSeq" id="WP_090291787.1">
    <property type="nucleotide sequence ID" value="NZ_FNKI01000001.1"/>
</dbReference>
<keyword evidence="1" id="KW-0732">Signal</keyword>
<keyword evidence="3" id="KW-1185">Reference proteome</keyword>
<gene>
    <name evidence="2" type="ORF">SAMN04487892_2093</name>
</gene>
<name>A0A1H2VI28_9FLAO</name>
<evidence type="ECO:0000313" key="3">
    <source>
        <dbReference type="Proteomes" id="UP000199592"/>
    </source>
</evidence>
<dbReference type="EMBL" id="FNMY01000002">
    <property type="protein sequence ID" value="SDW68016.1"/>
    <property type="molecule type" value="Genomic_DNA"/>
</dbReference>
<accession>A0A1H2VI28</accession>
<dbReference type="SUPFAM" id="SSF101898">
    <property type="entry name" value="NHL repeat"/>
    <property type="match status" value="1"/>
</dbReference>
<dbReference type="Gene3D" id="2.130.10.10">
    <property type="entry name" value="YVTN repeat-like/Quinoprotein amine dehydrogenase"/>
    <property type="match status" value="1"/>
</dbReference>
<feature type="chain" id="PRO_5011787985" description="SdiA-regulated" evidence="1">
    <location>
        <begin position="18"/>
        <end position="283"/>
    </location>
</feature>
<sequence>MNKIIALLLLITTQACAQNHGLLEPLGRFPKKLKEVSGIETATKGTFWVIEDSGNKDEIYRVDKSGKIKETLKIDHAKNKDWEDLTLDAEGNLYIGDFGNNANERDDLVIYKISKSQLDKKEPNAEKIKISYPQQTDFPPKKDSLYYDTEGMFHWDGYLYIFTKNRTRPYSGKTLIYRVPDKKGEYKAELLSSLFLCDDQNRCSVTSVDLSPNGKTIALLTYGKLILLRDFKLPDFSTAITEIIDLQCTTQIESVVFTDNNTVLIADEQNKFGGRKIYQFTLD</sequence>
<dbReference type="AlphaFoldDB" id="A0A1H2VI28"/>